<evidence type="ECO:0000256" key="1">
    <source>
        <dbReference type="SAM" id="MobiDB-lite"/>
    </source>
</evidence>
<proteinExistence type="predicted"/>
<sequence length="204" mass="22937">MSGVGWTWYDRVFDDMQPDAVPDPVTNDPTPVGLFVSFLNSPFFPRFKTNSTKMSPRPPFPTSAAPPGPRWRTRPLERTPFQRTAVTGVPPNIFQSSYLSTSCPIHAIKEWDSMNNTTRLFRKDGTLPTTDEQRLFAEDDTSRGSGHIAKHRTPLPNTILSHGSPSAPCTPSTNEMSFEDLELREEFPIRAHQNLSTCVTCLER</sequence>
<evidence type="ECO:0000313" key="3">
    <source>
        <dbReference type="Proteomes" id="UP000054477"/>
    </source>
</evidence>
<reference evidence="2 3" key="1">
    <citation type="submission" date="2014-04" db="EMBL/GenBank/DDBJ databases">
        <authorList>
            <consortium name="DOE Joint Genome Institute"/>
            <person name="Kuo A."/>
            <person name="Kohler A."/>
            <person name="Nagy L.G."/>
            <person name="Floudas D."/>
            <person name="Copeland A."/>
            <person name="Barry K.W."/>
            <person name="Cichocki N."/>
            <person name="Veneault-Fourrey C."/>
            <person name="LaButti K."/>
            <person name="Lindquist E.A."/>
            <person name="Lipzen A."/>
            <person name="Lundell T."/>
            <person name="Morin E."/>
            <person name="Murat C."/>
            <person name="Sun H."/>
            <person name="Tunlid A."/>
            <person name="Henrissat B."/>
            <person name="Grigoriev I.V."/>
            <person name="Hibbett D.S."/>
            <person name="Martin F."/>
            <person name="Nordberg H.P."/>
            <person name="Cantor M.N."/>
            <person name="Hua S.X."/>
        </authorList>
    </citation>
    <scope>NUCLEOTIDE SEQUENCE [LARGE SCALE GENOMIC DNA]</scope>
    <source>
        <strain evidence="2 3">LaAM-08-1</strain>
    </source>
</reference>
<protein>
    <submittedName>
        <fullName evidence="2">Unplaced genomic scaffold K443scaffold_88, whole genome shotgun sequence</fullName>
    </submittedName>
</protein>
<feature type="compositionally biased region" description="Pro residues" evidence="1">
    <location>
        <begin position="56"/>
        <end position="69"/>
    </location>
</feature>
<name>A0A0C9XXH5_9AGAR</name>
<organism evidence="2 3">
    <name type="scientific">Laccaria amethystina LaAM-08-1</name>
    <dbReference type="NCBI Taxonomy" id="1095629"/>
    <lineage>
        <taxon>Eukaryota</taxon>
        <taxon>Fungi</taxon>
        <taxon>Dikarya</taxon>
        <taxon>Basidiomycota</taxon>
        <taxon>Agaricomycotina</taxon>
        <taxon>Agaricomycetes</taxon>
        <taxon>Agaricomycetidae</taxon>
        <taxon>Agaricales</taxon>
        <taxon>Agaricineae</taxon>
        <taxon>Hydnangiaceae</taxon>
        <taxon>Laccaria</taxon>
    </lineage>
</organism>
<reference evidence="3" key="2">
    <citation type="submission" date="2015-01" db="EMBL/GenBank/DDBJ databases">
        <title>Evolutionary Origins and Diversification of the Mycorrhizal Mutualists.</title>
        <authorList>
            <consortium name="DOE Joint Genome Institute"/>
            <consortium name="Mycorrhizal Genomics Consortium"/>
            <person name="Kohler A."/>
            <person name="Kuo A."/>
            <person name="Nagy L.G."/>
            <person name="Floudas D."/>
            <person name="Copeland A."/>
            <person name="Barry K.W."/>
            <person name="Cichocki N."/>
            <person name="Veneault-Fourrey C."/>
            <person name="LaButti K."/>
            <person name="Lindquist E.A."/>
            <person name="Lipzen A."/>
            <person name="Lundell T."/>
            <person name="Morin E."/>
            <person name="Murat C."/>
            <person name="Riley R."/>
            <person name="Ohm R."/>
            <person name="Sun H."/>
            <person name="Tunlid A."/>
            <person name="Henrissat B."/>
            <person name="Grigoriev I.V."/>
            <person name="Hibbett D.S."/>
            <person name="Martin F."/>
        </authorList>
    </citation>
    <scope>NUCLEOTIDE SEQUENCE [LARGE SCALE GENOMIC DNA]</scope>
    <source>
        <strain evidence="3">LaAM-08-1</strain>
    </source>
</reference>
<keyword evidence="3" id="KW-1185">Reference proteome</keyword>
<feature type="region of interest" description="Disordered" evidence="1">
    <location>
        <begin position="140"/>
        <end position="174"/>
    </location>
</feature>
<feature type="region of interest" description="Disordered" evidence="1">
    <location>
        <begin position="50"/>
        <end position="74"/>
    </location>
</feature>
<feature type="compositionally biased region" description="Polar residues" evidence="1">
    <location>
        <begin position="155"/>
        <end position="174"/>
    </location>
</feature>
<dbReference type="Proteomes" id="UP000054477">
    <property type="component" value="Unassembled WGS sequence"/>
</dbReference>
<evidence type="ECO:0000313" key="2">
    <source>
        <dbReference type="EMBL" id="KIK00543.1"/>
    </source>
</evidence>
<gene>
    <name evidence="2" type="ORF">K443DRAFT_7591</name>
</gene>
<dbReference type="AlphaFoldDB" id="A0A0C9XXH5"/>
<dbReference type="HOGENOM" id="CLU_1343467_0_0_1"/>
<dbReference type="EMBL" id="KN838623">
    <property type="protein sequence ID" value="KIK00543.1"/>
    <property type="molecule type" value="Genomic_DNA"/>
</dbReference>
<accession>A0A0C9XXH5</accession>